<gene>
    <name evidence="1" type="primary">ORF82047</name>
</gene>
<evidence type="ECO:0000313" key="1">
    <source>
        <dbReference type="EMBL" id="CEK72356.1"/>
    </source>
</evidence>
<sequence>MSSTLAHAQIDITCTHKYFIHTHVIDKHTDVIHTHTHKQKYATHMYRKRDVRHPH</sequence>
<dbReference type="EMBL" id="HACG01025491">
    <property type="protein sequence ID" value="CEK72356.1"/>
    <property type="molecule type" value="Transcribed_RNA"/>
</dbReference>
<protein>
    <submittedName>
        <fullName evidence="1">Uncharacterized protein</fullName>
    </submittedName>
</protein>
<name>A0A0B6ZWY4_9EUPU</name>
<dbReference type="AlphaFoldDB" id="A0A0B6ZWY4"/>
<accession>A0A0B6ZWY4</accession>
<reference evidence="1" key="1">
    <citation type="submission" date="2014-12" db="EMBL/GenBank/DDBJ databases">
        <title>Insight into the proteome of Arion vulgaris.</title>
        <authorList>
            <person name="Aradska J."/>
            <person name="Bulat T."/>
            <person name="Smidak R."/>
            <person name="Sarate P."/>
            <person name="Gangsoo J."/>
            <person name="Sialana F."/>
            <person name="Bilban M."/>
            <person name="Lubec G."/>
        </authorList>
    </citation>
    <scope>NUCLEOTIDE SEQUENCE</scope>
    <source>
        <tissue evidence="1">Skin</tissue>
    </source>
</reference>
<organism evidence="1">
    <name type="scientific">Arion vulgaris</name>
    <dbReference type="NCBI Taxonomy" id="1028688"/>
    <lineage>
        <taxon>Eukaryota</taxon>
        <taxon>Metazoa</taxon>
        <taxon>Spiralia</taxon>
        <taxon>Lophotrochozoa</taxon>
        <taxon>Mollusca</taxon>
        <taxon>Gastropoda</taxon>
        <taxon>Heterobranchia</taxon>
        <taxon>Euthyneura</taxon>
        <taxon>Panpulmonata</taxon>
        <taxon>Eupulmonata</taxon>
        <taxon>Stylommatophora</taxon>
        <taxon>Helicina</taxon>
        <taxon>Arionoidea</taxon>
        <taxon>Arionidae</taxon>
        <taxon>Arion</taxon>
    </lineage>
</organism>
<proteinExistence type="predicted"/>
<feature type="non-terminal residue" evidence="1">
    <location>
        <position position="55"/>
    </location>
</feature>